<sequence length="108" mass="12143">MDNVIDLKKELYIALQDSSEIVSYNAKLQDSCKEVSSPLYADCIVIRSFIVVGMRFCGGHKFKKSDIITLEPELSNMHVINAIKVIVDGIYKAYVAKNKNENIGDLMK</sequence>
<keyword evidence="2" id="KW-1185">Reference proteome</keyword>
<accession>A0ACA9N1L3</accession>
<proteinExistence type="predicted"/>
<organism evidence="1 2">
    <name type="scientific">Racocetra persica</name>
    <dbReference type="NCBI Taxonomy" id="160502"/>
    <lineage>
        <taxon>Eukaryota</taxon>
        <taxon>Fungi</taxon>
        <taxon>Fungi incertae sedis</taxon>
        <taxon>Mucoromycota</taxon>
        <taxon>Glomeromycotina</taxon>
        <taxon>Glomeromycetes</taxon>
        <taxon>Diversisporales</taxon>
        <taxon>Gigasporaceae</taxon>
        <taxon>Racocetra</taxon>
    </lineage>
</organism>
<gene>
    <name evidence="1" type="ORF">RPERSI_LOCUS6607</name>
</gene>
<comment type="caution">
    <text evidence="1">The sequence shown here is derived from an EMBL/GenBank/DDBJ whole genome shotgun (WGS) entry which is preliminary data.</text>
</comment>
<dbReference type="Proteomes" id="UP000789920">
    <property type="component" value="Unassembled WGS sequence"/>
</dbReference>
<reference evidence="1" key="1">
    <citation type="submission" date="2021-06" db="EMBL/GenBank/DDBJ databases">
        <authorList>
            <person name="Kallberg Y."/>
            <person name="Tangrot J."/>
            <person name="Rosling A."/>
        </authorList>
    </citation>
    <scope>NUCLEOTIDE SEQUENCE</scope>
    <source>
        <strain evidence="1">MA461A</strain>
    </source>
</reference>
<evidence type="ECO:0000313" key="1">
    <source>
        <dbReference type="EMBL" id="CAG8618386.1"/>
    </source>
</evidence>
<protein>
    <submittedName>
        <fullName evidence="1">23925_t:CDS:1</fullName>
    </submittedName>
</protein>
<name>A0ACA9N1L3_9GLOM</name>
<evidence type="ECO:0000313" key="2">
    <source>
        <dbReference type="Proteomes" id="UP000789920"/>
    </source>
</evidence>
<dbReference type="EMBL" id="CAJVQC010010580">
    <property type="protein sequence ID" value="CAG8618386.1"/>
    <property type="molecule type" value="Genomic_DNA"/>
</dbReference>